<reference evidence="1 2" key="1">
    <citation type="journal article" date="2024" name="Chem. Sci.">
        <title>Discovery of megapolipeptins by genome mining of a Burkholderiales bacteria collection.</title>
        <authorList>
            <person name="Paulo B.S."/>
            <person name="Recchia M.J.J."/>
            <person name="Lee S."/>
            <person name="Fergusson C.H."/>
            <person name="Romanowski S.B."/>
            <person name="Hernandez A."/>
            <person name="Krull N."/>
            <person name="Liu D.Y."/>
            <person name="Cavanagh H."/>
            <person name="Bos A."/>
            <person name="Gray C.A."/>
            <person name="Murphy B.T."/>
            <person name="Linington R.G."/>
            <person name="Eustaquio A.S."/>
        </authorList>
    </citation>
    <scope>NUCLEOTIDE SEQUENCE [LARGE SCALE GENOMIC DNA]</scope>
    <source>
        <strain evidence="1 2">RL17-338-BIC-A</strain>
    </source>
</reference>
<accession>A0ABW9E147</accession>
<sequence length="62" mass="7056">MNFFIFTLGLSFISFVYVLPRMAESSVLRTIGLSFLALRVALQKHRLAAGFNKTDVYELSVR</sequence>
<proteinExistence type="predicted"/>
<organism evidence="1 2">
    <name type="scientific">Paraburkholderia metrosideri</name>
    <dbReference type="NCBI Taxonomy" id="580937"/>
    <lineage>
        <taxon>Bacteria</taxon>
        <taxon>Pseudomonadati</taxon>
        <taxon>Pseudomonadota</taxon>
        <taxon>Betaproteobacteria</taxon>
        <taxon>Burkholderiales</taxon>
        <taxon>Burkholderiaceae</taxon>
        <taxon>Paraburkholderia</taxon>
    </lineage>
</organism>
<dbReference type="Proteomes" id="UP001629432">
    <property type="component" value="Unassembled WGS sequence"/>
</dbReference>
<gene>
    <name evidence="1" type="ORF">PQQ63_30780</name>
</gene>
<dbReference type="RefSeq" id="WP_408235233.1">
    <property type="nucleotide sequence ID" value="NZ_JAQQCF010000035.1"/>
</dbReference>
<comment type="caution">
    <text evidence="1">The sequence shown here is derived from an EMBL/GenBank/DDBJ whole genome shotgun (WGS) entry which is preliminary data.</text>
</comment>
<name>A0ABW9E147_9BURK</name>
<dbReference type="EMBL" id="JAQQCF010000035">
    <property type="protein sequence ID" value="MFM0641090.1"/>
    <property type="molecule type" value="Genomic_DNA"/>
</dbReference>
<evidence type="ECO:0000313" key="1">
    <source>
        <dbReference type="EMBL" id="MFM0641090.1"/>
    </source>
</evidence>
<evidence type="ECO:0000313" key="2">
    <source>
        <dbReference type="Proteomes" id="UP001629432"/>
    </source>
</evidence>
<protein>
    <submittedName>
        <fullName evidence="1">Uncharacterized protein</fullName>
    </submittedName>
</protein>
<keyword evidence="2" id="KW-1185">Reference proteome</keyword>